<reference evidence="5" key="1">
    <citation type="submission" date="2017-05" db="EMBL/GenBank/DDBJ databases">
        <authorList>
            <person name="Sung H."/>
        </authorList>
    </citation>
    <scope>NUCLEOTIDE SEQUENCE [LARGE SCALE GENOMIC DNA]</scope>
    <source>
        <strain evidence="5">AMac2203</strain>
    </source>
</reference>
<dbReference type="PROSITE" id="PS51257">
    <property type="entry name" value="PROKAR_LIPOPROTEIN"/>
    <property type="match status" value="1"/>
</dbReference>
<dbReference type="InterPro" id="IPR008503">
    <property type="entry name" value="Asp_endopeptidase"/>
</dbReference>
<feature type="compositionally biased region" description="Basic and acidic residues" evidence="1">
    <location>
        <begin position="95"/>
        <end position="107"/>
    </location>
</feature>
<dbReference type="RefSeq" id="WP_086962071.1">
    <property type="nucleotide sequence ID" value="NZ_CP021376.1"/>
</dbReference>
<dbReference type="KEGG" id="ocm:CBP12_00865"/>
<keyword evidence="4" id="KW-0645">Protease</keyword>
<dbReference type="GO" id="GO:0008233">
    <property type="term" value="F:peptidase activity"/>
    <property type="evidence" value="ECO:0007669"/>
    <property type="project" value="UniProtKB-KW"/>
</dbReference>
<feature type="signal peptide" evidence="2">
    <location>
        <begin position="1"/>
        <end position="26"/>
    </location>
</feature>
<proteinExistence type="predicted"/>
<feature type="chain" id="PRO_5012959818" evidence="2">
    <location>
        <begin position="27"/>
        <end position="257"/>
    </location>
</feature>
<organism evidence="4 5">
    <name type="scientific">Oceanisphaera avium</name>
    <dbReference type="NCBI Taxonomy" id="1903694"/>
    <lineage>
        <taxon>Bacteria</taxon>
        <taxon>Pseudomonadati</taxon>
        <taxon>Pseudomonadota</taxon>
        <taxon>Gammaproteobacteria</taxon>
        <taxon>Aeromonadales</taxon>
        <taxon>Aeromonadaceae</taxon>
        <taxon>Oceanisphaera</taxon>
    </lineage>
</organism>
<dbReference type="InterPro" id="IPR021109">
    <property type="entry name" value="Peptidase_aspartic_dom_sf"/>
</dbReference>
<evidence type="ECO:0000256" key="1">
    <source>
        <dbReference type="SAM" id="MobiDB-lite"/>
    </source>
</evidence>
<protein>
    <submittedName>
        <fullName evidence="4">ATP-dependent Zn protease</fullName>
    </submittedName>
</protein>
<dbReference type="PANTHER" id="PTHR38037:SF2">
    <property type="entry name" value="ATP-DEPENDENT ZINC PROTEASE DOMAIN-CONTAINING PROTEIN-RELATED"/>
    <property type="match status" value="1"/>
</dbReference>
<dbReference type="Gene3D" id="2.40.70.10">
    <property type="entry name" value="Acid Proteases"/>
    <property type="match status" value="1"/>
</dbReference>
<evidence type="ECO:0000259" key="3">
    <source>
        <dbReference type="Pfam" id="PF05618"/>
    </source>
</evidence>
<evidence type="ECO:0000256" key="2">
    <source>
        <dbReference type="SAM" id="SignalP"/>
    </source>
</evidence>
<sequence length="257" mass="28598">MNKVAASLLIPLLLTACVSQTSPVDAQPQPQPITEPELKAGLSGLETRLLANMSEHNQQLSNNHHAFMSALQQDIRNLKKQINRPVVAPQPTPSAEKESQQRNKEETLDGKLVVGETEQVWLDIVNDDFAARIDTGATTSSLSAQDITVFERDGKPWVSFNMAHEGVDEKLQVETPLVRYVRIRQASADDADRRPVVELTMRIGSFTEKTEFTLTDRSQMTYSVLLGREFLKDIAVVDIARQNVQGKPSRPTPVKSE</sequence>
<accession>A0A1Y0CUB4</accession>
<dbReference type="Pfam" id="PF05618">
    <property type="entry name" value="Zn_protease"/>
    <property type="match status" value="1"/>
</dbReference>
<dbReference type="Proteomes" id="UP000243793">
    <property type="component" value="Chromosome"/>
</dbReference>
<feature type="region of interest" description="Disordered" evidence="1">
    <location>
        <begin position="82"/>
        <end position="107"/>
    </location>
</feature>
<keyword evidence="4" id="KW-0378">Hydrolase</keyword>
<evidence type="ECO:0000313" key="5">
    <source>
        <dbReference type="Proteomes" id="UP000243793"/>
    </source>
</evidence>
<keyword evidence="2" id="KW-0732">Signal</keyword>
<dbReference type="SUPFAM" id="SSF50630">
    <property type="entry name" value="Acid proteases"/>
    <property type="match status" value="1"/>
</dbReference>
<dbReference type="OrthoDB" id="8546610at2"/>
<name>A0A1Y0CUB4_9GAMM</name>
<dbReference type="GO" id="GO:0006508">
    <property type="term" value="P:proteolysis"/>
    <property type="evidence" value="ECO:0007669"/>
    <property type="project" value="UniProtKB-KW"/>
</dbReference>
<gene>
    <name evidence="4" type="ORF">CBP12_00865</name>
</gene>
<evidence type="ECO:0000313" key="4">
    <source>
        <dbReference type="EMBL" id="ART78882.1"/>
    </source>
</evidence>
<dbReference type="AlphaFoldDB" id="A0A1Y0CUB4"/>
<dbReference type="EMBL" id="CP021376">
    <property type="protein sequence ID" value="ART78882.1"/>
    <property type="molecule type" value="Genomic_DNA"/>
</dbReference>
<dbReference type="PANTHER" id="PTHR38037">
    <property type="entry name" value="ZN_PROTEASE DOMAIN-CONTAINING PROTEIN"/>
    <property type="match status" value="1"/>
</dbReference>
<feature type="domain" description="Retropepsin-like aspartic endopeptidase" evidence="3">
    <location>
        <begin position="113"/>
        <end position="247"/>
    </location>
</feature>
<keyword evidence="5" id="KW-1185">Reference proteome</keyword>